<reference evidence="2" key="1">
    <citation type="journal article" date="2015" name="Nature">
        <title>Complex archaea that bridge the gap between prokaryotes and eukaryotes.</title>
        <authorList>
            <person name="Spang A."/>
            <person name="Saw J.H."/>
            <person name="Jorgensen S.L."/>
            <person name="Zaremba-Niedzwiedzka K."/>
            <person name="Martijn J."/>
            <person name="Lind A.E."/>
            <person name="van Eijk R."/>
            <person name="Schleper C."/>
            <person name="Guy L."/>
            <person name="Ettema T.J."/>
        </authorList>
    </citation>
    <scope>NUCLEOTIDE SEQUENCE</scope>
</reference>
<dbReference type="GO" id="GO:0004066">
    <property type="term" value="F:asparagine synthase (glutamine-hydrolyzing) activity"/>
    <property type="evidence" value="ECO:0007669"/>
    <property type="project" value="InterPro"/>
</dbReference>
<comment type="caution">
    <text evidence="2">The sequence shown here is derived from an EMBL/GenBank/DDBJ whole genome shotgun (WGS) entry which is preliminary data.</text>
</comment>
<proteinExistence type="predicted"/>
<feature type="domain" description="Asparagine synthetase" evidence="1">
    <location>
        <begin position="16"/>
        <end position="92"/>
    </location>
</feature>
<evidence type="ECO:0000313" key="2">
    <source>
        <dbReference type="EMBL" id="KKN11643.1"/>
    </source>
</evidence>
<organism evidence="2">
    <name type="scientific">marine sediment metagenome</name>
    <dbReference type="NCBI Taxonomy" id="412755"/>
    <lineage>
        <taxon>unclassified sequences</taxon>
        <taxon>metagenomes</taxon>
        <taxon>ecological metagenomes</taxon>
    </lineage>
</organism>
<dbReference type="Gene3D" id="3.40.50.620">
    <property type="entry name" value="HUPs"/>
    <property type="match status" value="1"/>
</dbReference>
<dbReference type="AlphaFoldDB" id="A0A0F9R2A5"/>
<gene>
    <name evidence="2" type="ORF">LCGC14_1024500</name>
</gene>
<name>A0A0F9R2A5_9ZZZZ</name>
<dbReference type="GO" id="GO:0006529">
    <property type="term" value="P:asparagine biosynthetic process"/>
    <property type="evidence" value="ECO:0007669"/>
    <property type="project" value="InterPro"/>
</dbReference>
<sequence>MHGDVSEQALVSRGGELLLQTIASQVSPGRPIALPLSAGLDSRAILGGLLEARQASAIDAITFGIPGATDYEAGTEIAKAVGLRHQRIDLTELPITLERLAKTALRTDGNVVLFQAYVHTAMSERLPGHEFWVGFLGEVLAGNDIVGQAISDLETRAILEKDVCGELWQQHQSAQADHTMLLLLLASLEIILRTFNVRT</sequence>
<dbReference type="Pfam" id="PF00733">
    <property type="entry name" value="Asn_synthase"/>
    <property type="match status" value="1"/>
</dbReference>
<accession>A0A0F9R2A5</accession>
<protein>
    <recommendedName>
        <fullName evidence="1">Asparagine synthetase domain-containing protein</fullName>
    </recommendedName>
</protein>
<dbReference type="InterPro" id="IPR014729">
    <property type="entry name" value="Rossmann-like_a/b/a_fold"/>
</dbReference>
<dbReference type="SUPFAM" id="SSF52402">
    <property type="entry name" value="Adenine nucleotide alpha hydrolases-like"/>
    <property type="match status" value="1"/>
</dbReference>
<evidence type="ECO:0000259" key="1">
    <source>
        <dbReference type="Pfam" id="PF00733"/>
    </source>
</evidence>
<dbReference type="InterPro" id="IPR001962">
    <property type="entry name" value="Asn_synthase"/>
</dbReference>
<dbReference type="EMBL" id="LAZR01004114">
    <property type="protein sequence ID" value="KKN11643.1"/>
    <property type="molecule type" value="Genomic_DNA"/>
</dbReference>